<dbReference type="InterPro" id="IPR032485">
    <property type="entry name" value="LRP1-like_beta_prop"/>
</dbReference>
<dbReference type="SUPFAM" id="SSF69304">
    <property type="entry name" value="Tricorn protease N-terminal domain"/>
    <property type="match status" value="1"/>
</dbReference>
<dbReference type="PROSITE" id="PS51257">
    <property type="entry name" value="PROKAR_LIPOPROTEIN"/>
    <property type="match status" value="1"/>
</dbReference>
<evidence type="ECO:0000313" key="3">
    <source>
        <dbReference type="Proteomes" id="UP000031866"/>
    </source>
</evidence>
<proteinExistence type="predicted"/>
<evidence type="ECO:0000259" key="1">
    <source>
        <dbReference type="Pfam" id="PF16472"/>
    </source>
</evidence>
<dbReference type="InterPro" id="IPR053369">
    <property type="entry name" value="SrfA-induced_signal"/>
</dbReference>
<reference evidence="3" key="1">
    <citation type="submission" date="2014-12" db="EMBL/GenBank/DDBJ databases">
        <title>Genome sequence of Clostridium beijerinckii strain 59B.</title>
        <authorList>
            <person name="Little G.T."/>
            <person name="Minton N.P."/>
        </authorList>
    </citation>
    <scope>NUCLEOTIDE SEQUENCE [LARGE SCALE GENOMIC DNA]</scope>
    <source>
        <strain evidence="3">59B</strain>
    </source>
</reference>
<dbReference type="KEGG" id="cbei:LF65_00138"/>
<dbReference type="PANTHER" id="PTHR32256:SF17">
    <property type="entry name" value="EGF-LIKE DOMAIN-CONTAINING PROTEIN"/>
    <property type="match status" value="1"/>
</dbReference>
<dbReference type="Gene3D" id="2.120.10.30">
    <property type="entry name" value="TolB, C-terminal domain"/>
    <property type="match status" value="1"/>
</dbReference>
<accession>A0A0B5QEX6</accession>
<protein>
    <recommendedName>
        <fullName evidence="1">Prolow-density lipoprotein receptor-related protein 1-like beta-propeller domain-containing protein</fullName>
    </recommendedName>
</protein>
<dbReference type="OrthoDB" id="1931397at2"/>
<dbReference type="AlphaFoldDB" id="A0A0B5QEX6"/>
<dbReference type="RefSeq" id="WP_041893419.1">
    <property type="nucleotide sequence ID" value="NZ_CP010086.2"/>
</dbReference>
<dbReference type="STRING" id="1520.LF65_00138"/>
<dbReference type="PANTHER" id="PTHR32256">
    <property type="match status" value="1"/>
</dbReference>
<evidence type="ECO:0000313" key="2">
    <source>
        <dbReference type="EMBL" id="AJG96821.1"/>
    </source>
</evidence>
<organism evidence="2 3">
    <name type="scientific">Clostridium beijerinckii</name>
    <name type="common">Clostridium MP</name>
    <dbReference type="NCBI Taxonomy" id="1520"/>
    <lineage>
        <taxon>Bacteria</taxon>
        <taxon>Bacillati</taxon>
        <taxon>Bacillota</taxon>
        <taxon>Clostridia</taxon>
        <taxon>Eubacteriales</taxon>
        <taxon>Clostridiaceae</taxon>
        <taxon>Clostridium</taxon>
    </lineage>
</organism>
<dbReference type="InterPro" id="IPR011042">
    <property type="entry name" value="6-blade_b-propeller_TolB-like"/>
</dbReference>
<dbReference type="Pfam" id="PF16472">
    <property type="entry name" value="DUF5050"/>
    <property type="match status" value="1"/>
</dbReference>
<feature type="domain" description="Prolow-density lipoprotein receptor-related protein 1-like beta-propeller" evidence="1">
    <location>
        <begin position="118"/>
        <end position="332"/>
    </location>
</feature>
<dbReference type="Proteomes" id="UP000031866">
    <property type="component" value="Chromosome"/>
</dbReference>
<sequence>MNRGIFYFILPFTMFSFIGCSSNITSPSNSQTATPSKTSIQVQNTQAMDATEPNSFILTGSSSYFCPFLFNGNNLIFPNPDENNRISIIPSPLPKDILKSKSVTDFANYSADNMALINQMIYFSNGSDNNALSSFNISDKTYTKLNDDSVNNLIASNSELFYINKNNENKIYKYNTSTSEHSLVCPDSVGSFIINGDFIVYQNLSDNSKLYSIKTDGTNRQKLTDYTANSFIVFDGQLLFFNSSDNNNLYSLDPSTLNCKRISIMNGFQLKIIDKSIYFINGSDSNNLYSLSVDLKNSTATSKSEISDGINEYYLTTSGIFYSPSINVNNIYFKDFSSKS</sequence>
<name>A0A0B5QEX6_CLOBE</name>
<dbReference type="EMBL" id="CP010086">
    <property type="protein sequence ID" value="AJG96821.1"/>
    <property type="molecule type" value="Genomic_DNA"/>
</dbReference>
<gene>
    <name evidence="2" type="ORF">LF65_00138</name>
</gene>